<dbReference type="InterPro" id="IPR029196">
    <property type="entry name" value="HAPSTR1-like"/>
</dbReference>
<comment type="subcellular location">
    <subcellularLocation>
        <location evidence="1">Nucleus</location>
    </subcellularLocation>
</comment>
<evidence type="ECO:0000313" key="4">
    <source>
        <dbReference type="EMBL" id="CAI8017074.1"/>
    </source>
</evidence>
<accession>A0AA35RTN6</accession>
<evidence type="ECO:0000256" key="3">
    <source>
        <dbReference type="SAM" id="MobiDB-lite"/>
    </source>
</evidence>
<organism evidence="4 5">
    <name type="scientific">Geodia barretti</name>
    <name type="common">Barrett's horny sponge</name>
    <dbReference type="NCBI Taxonomy" id="519541"/>
    <lineage>
        <taxon>Eukaryota</taxon>
        <taxon>Metazoa</taxon>
        <taxon>Porifera</taxon>
        <taxon>Demospongiae</taxon>
        <taxon>Heteroscleromorpha</taxon>
        <taxon>Tetractinellida</taxon>
        <taxon>Astrophorina</taxon>
        <taxon>Geodiidae</taxon>
        <taxon>Geodia</taxon>
    </lineage>
</organism>
<evidence type="ECO:0000256" key="2">
    <source>
        <dbReference type="ARBA" id="ARBA00023242"/>
    </source>
</evidence>
<feature type="compositionally biased region" description="Polar residues" evidence="3">
    <location>
        <begin position="183"/>
        <end position="196"/>
    </location>
</feature>
<dbReference type="PANTHER" id="PTHR31624">
    <property type="entry name" value="UPF0472 PROTEIN C16ORF72"/>
    <property type="match status" value="1"/>
</dbReference>
<dbReference type="PANTHER" id="PTHR31624:SF4">
    <property type="entry name" value="CHROMOSOME 16 OPEN READING FRAME 72"/>
    <property type="match status" value="1"/>
</dbReference>
<feature type="region of interest" description="Disordered" evidence="3">
    <location>
        <begin position="183"/>
        <end position="223"/>
    </location>
</feature>
<feature type="compositionally biased region" description="Gly residues" evidence="3">
    <location>
        <begin position="285"/>
        <end position="294"/>
    </location>
</feature>
<feature type="region of interest" description="Disordered" evidence="3">
    <location>
        <begin position="275"/>
        <end position="323"/>
    </location>
</feature>
<keyword evidence="2" id="KW-0539">Nucleus</keyword>
<dbReference type="AlphaFoldDB" id="A0AA35RTN6"/>
<keyword evidence="5" id="KW-1185">Reference proteome</keyword>
<sequence>MCPYREGSILDRGGSILVIGGSILETGGSILDRGGSILDKAMAEGGEGCHHFSPLEEELIREVEEEEASAEAQIQREKEMASQKLWCAFQDSATAVAHLFRDCQQQAGLAAWVPFQDSASAVTQLYKGSLEVCRQCVECGVKHGQRKRTRDIVTWLKKKRRVIRRDELLAFLLDKPYTPDSTHSQHLYFGSEQSSDGPPHHHFSPPPPSPFPSHSSSSSHLHHPRPLPCIDGCNFPPSVPMASLPIPVTSSPCFTGHPPAPRARWTLLGRDEQGLQNDGEVYSGREGGVGGGVSGRKRLSSSSAAGNFEFSQDSPPLAKRMKI</sequence>
<dbReference type="Proteomes" id="UP001174909">
    <property type="component" value="Unassembled WGS sequence"/>
</dbReference>
<proteinExistence type="predicted"/>
<dbReference type="InterPro" id="IPR040308">
    <property type="entry name" value="HAPR1"/>
</dbReference>
<reference evidence="4" key="1">
    <citation type="submission" date="2023-03" db="EMBL/GenBank/DDBJ databases">
        <authorList>
            <person name="Steffen K."/>
            <person name="Cardenas P."/>
        </authorList>
    </citation>
    <scope>NUCLEOTIDE SEQUENCE</scope>
</reference>
<dbReference type="EMBL" id="CASHTH010001588">
    <property type="protein sequence ID" value="CAI8017074.1"/>
    <property type="molecule type" value="Genomic_DNA"/>
</dbReference>
<evidence type="ECO:0000313" key="5">
    <source>
        <dbReference type="Proteomes" id="UP001174909"/>
    </source>
</evidence>
<dbReference type="Pfam" id="PF15251">
    <property type="entry name" value="TAPR1-like"/>
    <property type="match status" value="1"/>
</dbReference>
<name>A0AA35RTN6_GEOBA</name>
<comment type="caution">
    <text evidence="4">The sequence shown here is derived from an EMBL/GenBank/DDBJ whole genome shotgun (WGS) entry which is preliminary data.</text>
</comment>
<evidence type="ECO:0000256" key="1">
    <source>
        <dbReference type="ARBA" id="ARBA00004123"/>
    </source>
</evidence>
<gene>
    <name evidence="4" type="ORF">GBAR_LOCUS10416</name>
</gene>
<dbReference type="GO" id="GO:0005634">
    <property type="term" value="C:nucleus"/>
    <property type="evidence" value="ECO:0007669"/>
    <property type="project" value="UniProtKB-SubCell"/>
</dbReference>
<protein>
    <submittedName>
        <fullName evidence="4">UPF0472 protein C16orf72 homolog</fullName>
    </submittedName>
</protein>